<gene>
    <name evidence="2" type="ORF">EDB81DRAFT_703884</name>
</gene>
<sequence length="596" mass="65257">MNNGLIEAALQPRIVGDTDRDGSISSCDEERKHLWTPSRGLVLLPNTADALKRCPSEDLDGNPLSNNELASCHDASGHLLLSPELASPLKALHLNVSDAAQGHVYPEPEAAARRVRIFARNQSFDERLPQGWTLLDKDITFNATSLRRGIELRVDAREYITDPSVWDGHVNIRFDITDGSVTESDFVAARVAPVLLHHHLQSPEGVLSTAGGAASSPWQARFVDDLEEVLAGGDAGLKLTLFNQSDDIWAQDFLEPAYARMPGPGGRPAAVRVLLRSAQSTRAAGRQIFEQLRGPGLAGFQPSEGSGFGFEEINSGGNLETMPPYVSKTGVAYPNGRAVMGKHFGQYPAESMVRFIDAQGAQGPVLFLEAGWLVVGHVDEMVQFVRYDNDLGWTIAIADTAATLEVLKKAQSEGHGEAKVISYNGEAEPDEGTLFLDPSVFNMTIDTLLRDEELLDTNAYAQKHLDSNLEILLQETGIDRADVLRVPTLFKDFTYPWPETPDGHPSRLSQALPGERLLKSFFPQSINGLVLGGEYIAPKTWGPVVDGRDILEEAVKEAYALANMSITFIDDYMSHHVRGGEVHCGTNTLREMEAWW</sequence>
<dbReference type="PANTHER" id="PTHR10837">
    <property type="entry name" value="PEPTIDYLARGININE DEIMINASE"/>
    <property type="match status" value="1"/>
</dbReference>
<dbReference type="AlphaFoldDB" id="A0A9P9I7W7"/>
<dbReference type="Proteomes" id="UP000738349">
    <property type="component" value="Unassembled WGS sequence"/>
</dbReference>
<dbReference type="OrthoDB" id="5102063at2759"/>
<evidence type="ECO:0000259" key="1">
    <source>
        <dbReference type="Pfam" id="PF03068"/>
    </source>
</evidence>
<feature type="domain" description="Protein-arginine deiminase C-terminal" evidence="1">
    <location>
        <begin position="183"/>
        <end position="596"/>
    </location>
</feature>
<keyword evidence="3" id="KW-1185">Reference proteome</keyword>
<reference evidence="2" key="1">
    <citation type="journal article" date="2021" name="Nat. Commun.">
        <title>Genetic determinants of endophytism in the Arabidopsis root mycobiome.</title>
        <authorList>
            <person name="Mesny F."/>
            <person name="Miyauchi S."/>
            <person name="Thiergart T."/>
            <person name="Pickel B."/>
            <person name="Atanasova L."/>
            <person name="Karlsson M."/>
            <person name="Huettel B."/>
            <person name="Barry K.W."/>
            <person name="Haridas S."/>
            <person name="Chen C."/>
            <person name="Bauer D."/>
            <person name="Andreopoulos W."/>
            <person name="Pangilinan J."/>
            <person name="LaButti K."/>
            <person name="Riley R."/>
            <person name="Lipzen A."/>
            <person name="Clum A."/>
            <person name="Drula E."/>
            <person name="Henrissat B."/>
            <person name="Kohler A."/>
            <person name="Grigoriev I.V."/>
            <person name="Martin F.M."/>
            <person name="Hacquard S."/>
        </authorList>
    </citation>
    <scope>NUCLEOTIDE SEQUENCE</scope>
    <source>
        <strain evidence="2">MPI-CAGE-AT-0147</strain>
    </source>
</reference>
<dbReference type="InterPro" id="IPR004303">
    <property type="entry name" value="PAD"/>
</dbReference>
<dbReference type="Gene3D" id="3.75.10.10">
    <property type="entry name" value="L-arginine/glycine Amidinotransferase, Chain A"/>
    <property type="match status" value="1"/>
</dbReference>
<dbReference type="Pfam" id="PF03068">
    <property type="entry name" value="PAD"/>
    <property type="match status" value="1"/>
</dbReference>
<name>A0A9P9I7W7_9HYPO</name>
<evidence type="ECO:0000313" key="2">
    <source>
        <dbReference type="EMBL" id="KAH7111198.1"/>
    </source>
</evidence>
<dbReference type="GO" id="GO:0004668">
    <property type="term" value="F:protein-arginine deiminase activity"/>
    <property type="evidence" value="ECO:0007669"/>
    <property type="project" value="InterPro"/>
</dbReference>
<comment type="caution">
    <text evidence="2">The sequence shown here is derived from an EMBL/GenBank/DDBJ whole genome shotgun (WGS) entry which is preliminary data.</text>
</comment>
<dbReference type="GO" id="GO:0005509">
    <property type="term" value="F:calcium ion binding"/>
    <property type="evidence" value="ECO:0007669"/>
    <property type="project" value="InterPro"/>
</dbReference>
<dbReference type="SUPFAM" id="SSF55909">
    <property type="entry name" value="Pentein"/>
    <property type="match status" value="1"/>
</dbReference>
<evidence type="ECO:0000313" key="3">
    <source>
        <dbReference type="Proteomes" id="UP000738349"/>
    </source>
</evidence>
<dbReference type="GO" id="GO:0005737">
    <property type="term" value="C:cytoplasm"/>
    <property type="evidence" value="ECO:0007669"/>
    <property type="project" value="InterPro"/>
</dbReference>
<dbReference type="EMBL" id="JAGMUV010000042">
    <property type="protein sequence ID" value="KAH7111198.1"/>
    <property type="molecule type" value="Genomic_DNA"/>
</dbReference>
<accession>A0A9P9I7W7</accession>
<protein>
    <recommendedName>
        <fullName evidence="1">Protein-arginine deiminase C-terminal domain-containing protein</fullName>
    </recommendedName>
</protein>
<organism evidence="2 3">
    <name type="scientific">Dactylonectria macrodidyma</name>
    <dbReference type="NCBI Taxonomy" id="307937"/>
    <lineage>
        <taxon>Eukaryota</taxon>
        <taxon>Fungi</taxon>
        <taxon>Dikarya</taxon>
        <taxon>Ascomycota</taxon>
        <taxon>Pezizomycotina</taxon>
        <taxon>Sordariomycetes</taxon>
        <taxon>Hypocreomycetidae</taxon>
        <taxon>Hypocreales</taxon>
        <taxon>Nectriaceae</taxon>
        <taxon>Dactylonectria</taxon>
    </lineage>
</organism>
<proteinExistence type="predicted"/>
<dbReference type="PANTHER" id="PTHR10837:SF8">
    <property type="entry name" value="PROTEIN-ARGININE DEIMINASE"/>
    <property type="match status" value="1"/>
</dbReference>
<dbReference type="InterPro" id="IPR013530">
    <property type="entry name" value="PAD_C"/>
</dbReference>